<dbReference type="Pfam" id="PF08646">
    <property type="entry name" value="Rep_fac-A_C"/>
    <property type="match status" value="1"/>
</dbReference>
<gene>
    <name evidence="2" type="ORF">LIER_12521</name>
</gene>
<dbReference type="EMBL" id="BAABME010002428">
    <property type="protein sequence ID" value="GAA0154581.1"/>
    <property type="molecule type" value="Genomic_DNA"/>
</dbReference>
<proteinExistence type="predicted"/>
<evidence type="ECO:0000313" key="3">
    <source>
        <dbReference type="Proteomes" id="UP001454036"/>
    </source>
</evidence>
<name>A0AAV3PV45_LITER</name>
<dbReference type="InterPro" id="IPR013955">
    <property type="entry name" value="Rep_factor-A_C"/>
</dbReference>
<dbReference type="AlphaFoldDB" id="A0AAV3PV45"/>
<keyword evidence="3" id="KW-1185">Reference proteome</keyword>
<evidence type="ECO:0000259" key="1">
    <source>
        <dbReference type="Pfam" id="PF08646"/>
    </source>
</evidence>
<organism evidence="2 3">
    <name type="scientific">Lithospermum erythrorhizon</name>
    <name type="common">Purple gromwell</name>
    <name type="synonym">Lithospermum officinale var. erythrorhizon</name>
    <dbReference type="NCBI Taxonomy" id="34254"/>
    <lineage>
        <taxon>Eukaryota</taxon>
        <taxon>Viridiplantae</taxon>
        <taxon>Streptophyta</taxon>
        <taxon>Embryophyta</taxon>
        <taxon>Tracheophyta</taxon>
        <taxon>Spermatophyta</taxon>
        <taxon>Magnoliopsida</taxon>
        <taxon>eudicotyledons</taxon>
        <taxon>Gunneridae</taxon>
        <taxon>Pentapetalae</taxon>
        <taxon>asterids</taxon>
        <taxon>lamiids</taxon>
        <taxon>Boraginales</taxon>
        <taxon>Boraginaceae</taxon>
        <taxon>Boraginoideae</taxon>
        <taxon>Lithospermeae</taxon>
        <taxon>Lithospermum</taxon>
    </lineage>
</organism>
<protein>
    <recommendedName>
        <fullName evidence="1">Replication factor A C-terminal domain-containing protein</fullName>
    </recommendedName>
</protein>
<sequence>MTDQSIAISKELVCKGSMEVYTVAEIDNLLEYGDYWVKGFLQLSEEHQKLFYVGCSNCHSKIDIEDVGIHYQCHVCNKNVVTTLRPLVVMIVNDHTITVKAIAMGDTAETILQNSISNIAKVTKSFQCQQRR</sequence>
<accession>A0AAV3PV45</accession>
<comment type="caution">
    <text evidence="2">The sequence shown here is derived from an EMBL/GenBank/DDBJ whole genome shotgun (WGS) entry which is preliminary data.</text>
</comment>
<reference evidence="2 3" key="1">
    <citation type="submission" date="2024-01" db="EMBL/GenBank/DDBJ databases">
        <title>The complete chloroplast genome sequence of Lithospermum erythrorhizon: insights into the phylogenetic relationship among Boraginaceae species and the maternal lineages of purple gromwells.</title>
        <authorList>
            <person name="Okada T."/>
            <person name="Watanabe K."/>
        </authorList>
    </citation>
    <scope>NUCLEOTIDE SEQUENCE [LARGE SCALE GENOMIC DNA]</scope>
</reference>
<dbReference type="Proteomes" id="UP001454036">
    <property type="component" value="Unassembled WGS sequence"/>
</dbReference>
<dbReference type="InterPro" id="IPR012340">
    <property type="entry name" value="NA-bd_OB-fold"/>
</dbReference>
<evidence type="ECO:0000313" key="2">
    <source>
        <dbReference type="EMBL" id="GAA0154581.1"/>
    </source>
</evidence>
<feature type="domain" description="Replication factor A C-terminal" evidence="1">
    <location>
        <begin position="47"/>
        <end position="124"/>
    </location>
</feature>
<dbReference type="SUPFAM" id="SSF50249">
    <property type="entry name" value="Nucleic acid-binding proteins"/>
    <property type="match status" value="1"/>
</dbReference>
<dbReference type="Gene3D" id="2.40.50.140">
    <property type="entry name" value="Nucleic acid-binding proteins"/>
    <property type="match status" value="1"/>
</dbReference>